<dbReference type="InterPro" id="IPR016087">
    <property type="entry name" value="Chalcone_isomerase"/>
</dbReference>
<keyword evidence="1" id="KW-0732">Signal</keyword>
<keyword evidence="3" id="KW-0413">Isomerase</keyword>
<evidence type="ECO:0000313" key="4">
    <source>
        <dbReference type="Proteomes" id="UP000245887"/>
    </source>
</evidence>
<dbReference type="EMBL" id="QEKQ01000012">
    <property type="protein sequence ID" value="PVY69630.1"/>
    <property type="molecule type" value="Genomic_DNA"/>
</dbReference>
<organism evidence="3 4">
    <name type="scientific">Tamilnaduibacter salinus</name>
    <dbReference type="NCBI Taxonomy" id="1484056"/>
    <lineage>
        <taxon>Bacteria</taxon>
        <taxon>Pseudomonadati</taxon>
        <taxon>Pseudomonadota</taxon>
        <taxon>Gammaproteobacteria</taxon>
        <taxon>Pseudomonadales</taxon>
        <taxon>Marinobacteraceae</taxon>
        <taxon>Tamilnaduibacter</taxon>
    </lineage>
</organism>
<feature type="signal peptide" evidence="1">
    <location>
        <begin position="1"/>
        <end position="20"/>
    </location>
</feature>
<accession>A0A2U1CT47</accession>
<dbReference type="Gene3D" id="3.50.70.10">
    <property type="match status" value="1"/>
</dbReference>
<dbReference type="GO" id="GO:0016872">
    <property type="term" value="F:intramolecular lyase activity"/>
    <property type="evidence" value="ECO:0007669"/>
    <property type="project" value="InterPro"/>
</dbReference>
<dbReference type="InterPro" id="IPR036298">
    <property type="entry name" value="Chalcone_isomerase_sf"/>
</dbReference>
<dbReference type="AlphaFoldDB" id="A0A2U1CT47"/>
<dbReference type="Pfam" id="PF16036">
    <property type="entry name" value="Chalcone_3"/>
    <property type="match status" value="1"/>
</dbReference>
<dbReference type="SUPFAM" id="SSF54626">
    <property type="entry name" value="Chalcone isomerase"/>
    <property type="match status" value="1"/>
</dbReference>
<dbReference type="InterPro" id="IPR016088">
    <property type="entry name" value="Chalcone_isomerase_3-sand"/>
</dbReference>
<feature type="chain" id="PRO_5015396683" evidence="1">
    <location>
        <begin position="21"/>
        <end position="188"/>
    </location>
</feature>
<protein>
    <submittedName>
        <fullName evidence="3">Chalcone isomerase-like protein</fullName>
    </submittedName>
</protein>
<evidence type="ECO:0000256" key="1">
    <source>
        <dbReference type="SAM" id="SignalP"/>
    </source>
</evidence>
<reference evidence="3 4" key="1">
    <citation type="submission" date="2018-04" db="EMBL/GenBank/DDBJ databases">
        <title>Genomic Encyclopedia of Type Strains, Phase IV (KMG-IV): sequencing the most valuable type-strain genomes for metagenomic binning, comparative biology and taxonomic classification.</title>
        <authorList>
            <person name="Goeker M."/>
        </authorList>
    </citation>
    <scope>NUCLEOTIDE SEQUENCE [LARGE SCALE GENOMIC DNA]</scope>
    <source>
        <strain evidence="3 4">DSM 28688</strain>
    </source>
</reference>
<name>A0A2U1CT47_9GAMM</name>
<evidence type="ECO:0000259" key="2">
    <source>
        <dbReference type="Pfam" id="PF16036"/>
    </source>
</evidence>
<dbReference type="OrthoDB" id="270742at2"/>
<gene>
    <name evidence="3" type="ORF">C8D92_11232</name>
</gene>
<dbReference type="RefSeq" id="WP_116919900.1">
    <property type="nucleotide sequence ID" value="NZ_QEKQ01000012.1"/>
</dbReference>
<comment type="caution">
    <text evidence="3">The sequence shown here is derived from an EMBL/GenBank/DDBJ whole genome shotgun (WGS) entry which is preliminary data.</text>
</comment>
<sequence length="188" mass="20900">MKSVAVAIMLTLSLIPPLQARTVEGVEMPESVTVDDQSLVLNGAGVRSKWFLNLYVGGLYLPEPSEDARQVIQSGQPQMIRLHIISDMITSERMREATIEGFRASTDGHLERVQPKLDQFLRMFDESIQEGDVFDLKAIPGQGIVGYKNGEKLHAIDGHTFKEQVFGIWLSDEPAQASLREAMLGMDD</sequence>
<evidence type="ECO:0000313" key="3">
    <source>
        <dbReference type="EMBL" id="PVY69630.1"/>
    </source>
</evidence>
<dbReference type="Proteomes" id="UP000245887">
    <property type="component" value="Unassembled WGS sequence"/>
</dbReference>
<feature type="domain" description="Chalcone isomerase" evidence="2">
    <location>
        <begin position="20"/>
        <end position="185"/>
    </location>
</feature>
<proteinExistence type="predicted"/>